<accession>A0A6C0L9I7</accession>
<reference evidence="1" key="1">
    <citation type="journal article" date="2020" name="Nature">
        <title>Giant virus diversity and host interactions through global metagenomics.</title>
        <authorList>
            <person name="Schulz F."/>
            <person name="Roux S."/>
            <person name="Paez-Espino D."/>
            <person name="Jungbluth S."/>
            <person name="Walsh D.A."/>
            <person name="Denef V.J."/>
            <person name="McMahon K.D."/>
            <person name="Konstantinidis K.T."/>
            <person name="Eloe-Fadrosh E.A."/>
            <person name="Kyrpides N.C."/>
            <person name="Woyke T."/>
        </authorList>
    </citation>
    <scope>NUCLEOTIDE SEQUENCE</scope>
    <source>
        <strain evidence="1">GVMAG-M-3300027769-26</strain>
    </source>
</reference>
<dbReference type="AlphaFoldDB" id="A0A6C0L9I7"/>
<proteinExistence type="predicted"/>
<protein>
    <submittedName>
        <fullName evidence="1">Uncharacterized protein</fullName>
    </submittedName>
</protein>
<dbReference type="EMBL" id="MN740459">
    <property type="protein sequence ID" value="QHU27636.1"/>
    <property type="molecule type" value="Genomic_DNA"/>
</dbReference>
<organism evidence="1">
    <name type="scientific">viral metagenome</name>
    <dbReference type="NCBI Taxonomy" id="1070528"/>
    <lineage>
        <taxon>unclassified sequences</taxon>
        <taxon>metagenomes</taxon>
        <taxon>organismal metagenomes</taxon>
    </lineage>
</organism>
<sequence length="120" mass="14503">MNPYPNPNPNIAKLMEDIRNYKKSKDDLYEYCETNGYTHEKMKSAIIYYMNDYSPCLYGISKNNYKKIRRITAYKIKEKKYIYLYSLILNYDSNPKTEINRYLGCLTTDERNVFLRDIMK</sequence>
<name>A0A6C0L9I7_9ZZZZ</name>
<evidence type="ECO:0000313" key="1">
    <source>
        <dbReference type="EMBL" id="QHU27636.1"/>
    </source>
</evidence>